<accession>A0ABT4XR30</accession>
<name>A0ABT4XR30_9RHOB</name>
<dbReference type="PANTHER" id="PTHR45724">
    <property type="entry name" value="AQUAPORIN NIP2-1"/>
    <property type="match status" value="1"/>
</dbReference>
<keyword evidence="9" id="KW-1185">Reference proteome</keyword>
<feature type="transmembrane region" description="Helical" evidence="7">
    <location>
        <begin position="155"/>
        <end position="181"/>
    </location>
</feature>
<keyword evidence="4 7" id="KW-1133">Transmembrane helix</keyword>
<dbReference type="InterPro" id="IPR022357">
    <property type="entry name" value="MIP_CS"/>
</dbReference>
<evidence type="ECO:0000256" key="1">
    <source>
        <dbReference type="ARBA" id="ARBA00004141"/>
    </source>
</evidence>
<proteinExistence type="inferred from homology"/>
<dbReference type="Proteomes" id="UP001210720">
    <property type="component" value="Unassembled WGS sequence"/>
</dbReference>
<dbReference type="PROSITE" id="PS00221">
    <property type="entry name" value="MIP"/>
    <property type="match status" value="1"/>
</dbReference>
<dbReference type="PANTHER" id="PTHR45724:SF13">
    <property type="entry name" value="AQUAPORIN NIP1-1-RELATED"/>
    <property type="match status" value="1"/>
</dbReference>
<reference evidence="8 9" key="1">
    <citation type="submission" date="2023-01" db="EMBL/GenBank/DDBJ databases">
        <title>Thalassococcus onchidii sp. nov., isolated from a marine invertebrate from the South China Sea.</title>
        <authorList>
            <person name="Xu S."/>
            <person name="Liu Z."/>
            <person name="Xu Y."/>
        </authorList>
    </citation>
    <scope>NUCLEOTIDE SEQUENCE [LARGE SCALE GENOMIC DNA]</scope>
    <source>
        <strain evidence="8 9">KCTC 32084</strain>
    </source>
</reference>
<evidence type="ECO:0000256" key="2">
    <source>
        <dbReference type="ARBA" id="ARBA00022448"/>
    </source>
</evidence>
<dbReference type="EMBL" id="JAQIOY010000002">
    <property type="protein sequence ID" value="MDA7424396.1"/>
    <property type="molecule type" value="Genomic_DNA"/>
</dbReference>
<evidence type="ECO:0000313" key="9">
    <source>
        <dbReference type="Proteomes" id="UP001210720"/>
    </source>
</evidence>
<feature type="transmembrane region" description="Helical" evidence="7">
    <location>
        <begin position="85"/>
        <end position="105"/>
    </location>
</feature>
<dbReference type="InterPro" id="IPR034294">
    <property type="entry name" value="Aquaporin_transptr"/>
</dbReference>
<evidence type="ECO:0000256" key="6">
    <source>
        <dbReference type="RuleBase" id="RU000477"/>
    </source>
</evidence>
<comment type="similarity">
    <text evidence="6">Belongs to the MIP/aquaporin (TC 1.A.8) family.</text>
</comment>
<comment type="caution">
    <text evidence="8">The sequence shown here is derived from an EMBL/GenBank/DDBJ whole genome shotgun (WGS) entry which is preliminary data.</text>
</comment>
<organism evidence="8 9">
    <name type="scientific">Thalassococcus lentus</name>
    <dbReference type="NCBI Taxonomy" id="1210524"/>
    <lineage>
        <taxon>Bacteria</taxon>
        <taxon>Pseudomonadati</taxon>
        <taxon>Pseudomonadota</taxon>
        <taxon>Alphaproteobacteria</taxon>
        <taxon>Rhodobacterales</taxon>
        <taxon>Roseobacteraceae</taxon>
        <taxon>Thalassococcus</taxon>
    </lineage>
</organism>
<dbReference type="Pfam" id="PF00230">
    <property type="entry name" value="MIP"/>
    <property type="match status" value="1"/>
</dbReference>
<feature type="transmembrane region" description="Helical" evidence="7">
    <location>
        <begin position="193"/>
        <end position="215"/>
    </location>
</feature>
<comment type="subcellular location">
    <subcellularLocation>
        <location evidence="1">Membrane</location>
        <topology evidence="1">Multi-pass membrane protein</topology>
    </subcellularLocation>
</comment>
<protein>
    <submittedName>
        <fullName evidence="8">Aquaporin family protein</fullName>
    </submittedName>
</protein>
<evidence type="ECO:0000313" key="8">
    <source>
        <dbReference type="EMBL" id="MDA7424396.1"/>
    </source>
</evidence>
<keyword evidence="2 6" id="KW-0813">Transport</keyword>
<feature type="transmembrane region" description="Helical" evidence="7">
    <location>
        <begin position="47"/>
        <end position="76"/>
    </location>
</feature>
<keyword evidence="3 6" id="KW-0812">Transmembrane</keyword>
<dbReference type="PRINTS" id="PR00783">
    <property type="entry name" value="MINTRINSICP"/>
</dbReference>
<dbReference type="SUPFAM" id="SSF81338">
    <property type="entry name" value="Aquaporin-like"/>
    <property type="match status" value="1"/>
</dbReference>
<evidence type="ECO:0000256" key="4">
    <source>
        <dbReference type="ARBA" id="ARBA00022989"/>
    </source>
</evidence>
<dbReference type="RefSeq" id="WP_271431752.1">
    <property type="nucleotide sequence ID" value="NZ_JAQIOY010000002.1"/>
</dbReference>
<feature type="transmembrane region" description="Helical" evidence="7">
    <location>
        <begin position="125"/>
        <end position="143"/>
    </location>
</feature>
<sequence>MNRSRRLAAEALGTFFLLATVVGSGIMAEQLAGGNVAIALLGNTVPTGAILVVLILVFGPVSGAHFNPAVTLAFLIRGEINRFDALLYTAVQVIGGILGVMAAHVMFDLALVDPSLKARNGPGQWAGEFVATFGLIGTILGCLRARPETVPMAVGLYITAAYWFTSSTSFANPAVTIARSFSNTFAGIAPSDVAAFVIVQILSAILATYFFGWLLSEPRDHSDRP</sequence>
<evidence type="ECO:0000256" key="5">
    <source>
        <dbReference type="ARBA" id="ARBA00023136"/>
    </source>
</evidence>
<gene>
    <name evidence="8" type="ORF">PFY00_06645</name>
</gene>
<dbReference type="Gene3D" id="1.20.1080.10">
    <property type="entry name" value="Glycerol uptake facilitator protein"/>
    <property type="match status" value="1"/>
</dbReference>
<evidence type="ECO:0000256" key="3">
    <source>
        <dbReference type="ARBA" id="ARBA00022692"/>
    </source>
</evidence>
<dbReference type="InterPro" id="IPR023271">
    <property type="entry name" value="Aquaporin-like"/>
</dbReference>
<keyword evidence="5 7" id="KW-0472">Membrane</keyword>
<evidence type="ECO:0000256" key="7">
    <source>
        <dbReference type="SAM" id="Phobius"/>
    </source>
</evidence>
<dbReference type="InterPro" id="IPR000425">
    <property type="entry name" value="MIP"/>
</dbReference>